<keyword evidence="14" id="KW-1185">Reference proteome</keyword>
<organism evidence="13 14">
    <name type="scientific">Ignelater luminosus</name>
    <name type="common">Cucubano</name>
    <name type="synonym">Pyrophorus luminosus</name>
    <dbReference type="NCBI Taxonomy" id="2038154"/>
    <lineage>
        <taxon>Eukaryota</taxon>
        <taxon>Metazoa</taxon>
        <taxon>Ecdysozoa</taxon>
        <taxon>Arthropoda</taxon>
        <taxon>Hexapoda</taxon>
        <taxon>Insecta</taxon>
        <taxon>Pterygota</taxon>
        <taxon>Neoptera</taxon>
        <taxon>Endopterygota</taxon>
        <taxon>Coleoptera</taxon>
        <taxon>Polyphaga</taxon>
        <taxon>Elateriformia</taxon>
        <taxon>Elateroidea</taxon>
        <taxon>Elateridae</taxon>
        <taxon>Agrypninae</taxon>
        <taxon>Pyrophorini</taxon>
        <taxon>Ignelater</taxon>
    </lineage>
</organism>
<keyword evidence="8" id="KW-0496">Mitochondrion</keyword>
<evidence type="ECO:0000256" key="11">
    <source>
        <dbReference type="SAM" id="Phobius"/>
    </source>
</evidence>
<dbReference type="PANTHER" id="PTHR16501:SF6">
    <property type="entry name" value="TRANSPORT AND GOLGI ORGANIZATION PROTEIN 11"/>
    <property type="match status" value="1"/>
</dbReference>
<name>A0A8K0DGE8_IGNLU</name>
<dbReference type="Pfam" id="PF05644">
    <property type="entry name" value="Miff"/>
    <property type="match status" value="2"/>
</dbReference>
<evidence type="ECO:0000313" key="13">
    <source>
        <dbReference type="EMBL" id="KAF2902662.1"/>
    </source>
</evidence>
<feature type="domain" description="Mff-like" evidence="12">
    <location>
        <begin position="17"/>
        <end position="132"/>
    </location>
</feature>
<dbReference type="GO" id="GO:0005741">
    <property type="term" value="C:mitochondrial outer membrane"/>
    <property type="evidence" value="ECO:0007669"/>
    <property type="project" value="UniProtKB-SubCell"/>
</dbReference>
<proteinExistence type="inferred from homology"/>
<reference evidence="13" key="1">
    <citation type="submission" date="2019-08" db="EMBL/GenBank/DDBJ databases">
        <title>The genome of the North American firefly Photinus pyralis.</title>
        <authorList>
            <consortium name="Photinus pyralis genome working group"/>
            <person name="Fallon T.R."/>
            <person name="Sander Lower S.E."/>
            <person name="Weng J.-K."/>
        </authorList>
    </citation>
    <scope>NUCLEOTIDE SEQUENCE</scope>
    <source>
        <strain evidence="13">TRF0915ILg1</strain>
        <tissue evidence="13">Whole body</tissue>
    </source>
</reference>
<feature type="transmembrane region" description="Helical" evidence="11">
    <location>
        <begin position="205"/>
        <end position="222"/>
    </location>
</feature>
<dbReference type="PANTHER" id="PTHR16501">
    <property type="entry name" value="TRANSPORT AND GOLGI ORGANIZATION PROTEIN 11"/>
    <property type="match status" value="1"/>
</dbReference>
<keyword evidence="5" id="KW-1000">Mitochondrion outer membrane</keyword>
<feature type="domain" description="Mff-like" evidence="12">
    <location>
        <begin position="152"/>
        <end position="224"/>
    </location>
</feature>
<comment type="similarity">
    <text evidence="3">Belongs to the Tango11 family.</text>
</comment>
<sequence>MSSQSSPARYKDLEDAFITDANFKVDISQKMKVPNKISFSTDGPNGVNQNAWATGQETLNMHVPERILVVGQQQHIGTRAPPREIVYDNSILPTDPYPGDVRVATPPRQLTLDKYPFPGVKEFEEKLEEKEKIPVIKTMQKFHIDDSLNDSRILHRESTPPIGAGGEGLAPAEEILHLRRQMAKLNRRVMALELENLNRLQKEKILWGLGIAYFLLKAIIWMNRSNY</sequence>
<dbReference type="InterPro" id="IPR039433">
    <property type="entry name" value="Mff-like_dom"/>
</dbReference>
<evidence type="ECO:0000313" key="14">
    <source>
        <dbReference type="Proteomes" id="UP000801492"/>
    </source>
</evidence>
<dbReference type="GO" id="GO:0005777">
    <property type="term" value="C:peroxisome"/>
    <property type="evidence" value="ECO:0007669"/>
    <property type="project" value="UniProtKB-SubCell"/>
</dbReference>
<evidence type="ECO:0000256" key="1">
    <source>
        <dbReference type="ARBA" id="ARBA00004200"/>
    </source>
</evidence>
<evidence type="ECO:0000256" key="10">
    <source>
        <dbReference type="ARBA" id="ARBA00023140"/>
    </source>
</evidence>
<evidence type="ECO:0000256" key="4">
    <source>
        <dbReference type="ARBA" id="ARBA00022692"/>
    </source>
</evidence>
<evidence type="ECO:0000256" key="3">
    <source>
        <dbReference type="ARBA" id="ARBA00009806"/>
    </source>
</evidence>
<accession>A0A8K0DGE8</accession>
<dbReference type="InterPro" id="IPR008518">
    <property type="entry name" value="Mff/Tango-11"/>
</dbReference>
<keyword evidence="6 11" id="KW-1133">Transmembrane helix</keyword>
<evidence type="ECO:0000259" key="12">
    <source>
        <dbReference type="Pfam" id="PF05644"/>
    </source>
</evidence>
<evidence type="ECO:0000256" key="8">
    <source>
        <dbReference type="ARBA" id="ARBA00023128"/>
    </source>
</evidence>
<evidence type="ECO:0000256" key="9">
    <source>
        <dbReference type="ARBA" id="ARBA00023136"/>
    </source>
</evidence>
<keyword evidence="4 11" id="KW-0812">Transmembrane</keyword>
<keyword evidence="10" id="KW-0576">Peroxisome</keyword>
<keyword evidence="9 11" id="KW-0472">Membrane</keyword>
<comment type="caution">
    <text evidence="13">The sequence shown here is derived from an EMBL/GenBank/DDBJ whole genome shotgun (WGS) entry which is preliminary data.</text>
</comment>
<evidence type="ECO:0000256" key="7">
    <source>
        <dbReference type="ARBA" id="ARBA00023054"/>
    </source>
</evidence>
<dbReference type="OrthoDB" id="5986838at2759"/>
<dbReference type="Proteomes" id="UP000801492">
    <property type="component" value="Unassembled WGS sequence"/>
</dbReference>
<protein>
    <recommendedName>
        <fullName evidence="12">Mff-like domain-containing protein</fullName>
    </recommendedName>
</protein>
<dbReference type="AlphaFoldDB" id="A0A8K0DGE8"/>
<keyword evidence="7" id="KW-0175">Coiled coil</keyword>
<gene>
    <name evidence="13" type="ORF">ILUMI_03522</name>
</gene>
<comment type="subcellular location">
    <subcellularLocation>
        <location evidence="1">Mitochondrion outer membrane</location>
        <topology evidence="1">Single-pass type IV membrane protein</topology>
    </subcellularLocation>
    <subcellularLocation>
        <location evidence="2">Peroxisome</location>
    </subcellularLocation>
</comment>
<evidence type="ECO:0000256" key="6">
    <source>
        <dbReference type="ARBA" id="ARBA00022989"/>
    </source>
</evidence>
<evidence type="ECO:0000256" key="2">
    <source>
        <dbReference type="ARBA" id="ARBA00004275"/>
    </source>
</evidence>
<evidence type="ECO:0000256" key="5">
    <source>
        <dbReference type="ARBA" id="ARBA00022787"/>
    </source>
</evidence>
<dbReference type="EMBL" id="VTPC01001227">
    <property type="protein sequence ID" value="KAF2902662.1"/>
    <property type="molecule type" value="Genomic_DNA"/>
</dbReference>